<dbReference type="InterPro" id="IPR042235">
    <property type="entry name" value="ZP-C_dom"/>
</dbReference>
<name>A0A2D0QBM0_ICTPU</name>
<evidence type="ECO:0000313" key="17">
    <source>
        <dbReference type="Proteomes" id="UP000221080"/>
    </source>
</evidence>
<dbReference type="Gene3D" id="2.60.40.4100">
    <property type="entry name" value="Zona pellucida, ZP-C domain"/>
    <property type="match status" value="1"/>
</dbReference>
<keyword evidence="10" id="KW-1133">Transmembrane helix</keyword>
<comment type="similarity">
    <text evidence="2 14">Belongs to the ZP domain family. ZPC subfamily.</text>
</comment>
<dbReference type="FunFam" id="2.60.40.4100:FF:000002">
    <property type="entry name" value="Zona pellucida sperm-binding protein 3"/>
    <property type="match status" value="1"/>
</dbReference>
<evidence type="ECO:0000256" key="4">
    <source>
        <dbReference type="ARBA" id="ARBA00022475"/>
    </source>
</evidence>
<keyword evidence="11" id="KW-0472">Membrane</keyword>
<gene>
    <name evidence="18" type="primary">LOC108260148</name>
</gene>
<dbReference type="AlphaFoldDB" id="A0A2D0QBM0"/>
<feature type="region of interest" description="Disordered" evidence="15">
    <location>
        <begin position="494"/>
        <end position="553"/>
    </location>
</feature>
<dbReference type="GO" id="GO:2000344">
    <property type="term" value="P:positive regulation of acrosome reaction"/>
    <property type="evidence" value="ECO:0007669"/>
    <property type="project" value="UniProtKB-UniRule"/>
</dbReference>
<dbReference type="Pfam" id="PF00100">
    <property type="entry name" value="Zona_pellucida"/>
    <property type="match status" value="1"/>
</dbReference>
<evidence type="ECO:0000259" key="16">
    <source>
        <dbReference type="PROSITE" id="PS51034"/>
    </source>
</evidence>
<dbReference type="PANTHER" id="PTHR11576">
    <property type="entry name" value="ZONA PELLUCIDA SPERM-BINDING PROTEIN 3"/>
    <property type="match status" value="1"/>
</dbReference>
<dbReference type="GO" id="GO:0007339">
    <property type="term" value="P:binding of sperm to zona pellucida"/>
    <property type="evidence" value="ECO:0007669"/>
    <property type="project" value="UniProtKB-UniRule"/>
</dbReference>
<dbReference type="InterPro" id="IPR055356">
    <property type="entry name" value="ZP-N"/>
</dbReference>
<feature type="signal peptide" evidence="14">
    <location>
        <begin position="1"/>
        <end position="23"/>
    </location>
</feature>
<reference evidence="17" key="1">
    <citation type="journal article" date="2016" name="Nat. Commun.">
        <title>The channel catfish genome sequence provides insights into the evolution of scale formation in teleosts.</title>
        <authorList>
            <person name="Liu Z."/>
            <person name="Liu S."/>
            <person name="Yao J."/>
            <person name="Bao L."/>
            <person name="Zhang J."/>
            <person name="Li Y."/>
            <person name="Jiang C."/>
            <person name="Sun L."/>
            <person name="Wang R."/>
            <person name="Zhang Y."/>
            <person name="Zhou T."/>
            <person name="Zeng Q."/>
            <person name="Fu Q."/>
            <person name="Gao S."/>
            <person name="Li N."/>
            <person name="Koren S."/>
            <person name="Jiang Y."/>
            <person name="Zimin A."/>
            <person name="Xu P."/>
            <person name="Phillippy A.M."/>
            <person name="Geng X."/>
            <person name="Song L."/>
            <person name="Sun F."/>
            <person name="Li C."/>
            <person name="Wang X."/>
            <person name="Chen A."/>
            <person name="Jin Y."/>
            <person name="Yuan Z."/>
            <person name="Yang Y."/>
            <person name="Tan S."/>
            <person name="Peatman E."/>
            <person name="Lu J."/>
            <person name="Qin Z."/>
            <person name="Dunham R."/>
            <person name="Li Z."/>
            <person name="Sonstegard T."/>
            <person name="Feng J."/>
            <person name="Danzmann R.G."/>
            <person name="Schroeder S."/>
            <person name="Scheffler B."/>
            <person name="Duke M.V."/>
            <person name="Ballard L."/>
            <person name="Kucuktas H."/>
            <person name="Kaltenboeck L."/>
            <person name="Liu H."/>
            <person name="Armbruster J."/>
            <person name="Xie Y."/>
            <person name="Kirby M.L."/>
            <person name="Tian Y."/>
            <person name="Flanagan M.E."/>
            <person name="Mu W."/>
            <person name="Waldbieser G.C."/>
        </authorList>
    </citation>
    <scope>NUCLEOTIDE SEQUENCE [LARGE SCALE GENOMIC DNA]</scope>
    <source>
        <strain evidence="17">SDA103</strain>
    </source>
</reference>
<comment type="function">
    <text evidence="14">Component of the zona pellucida, an extracellular matrix surrounding oocytes which mediates sperm binding, induction of the acrosome reaction and prevents post-fertilization polyspermy. The zona pellucida is composed of 3 to 4 glycoproteins, ZP1, ZP2, ZP3, and ZP4. ZP3 is essential for sperm binding and zona matrix formation.</text>
</comment>
<keyword evidence="13" id="KW-0325">Glycoprotein</keyword>
<sequence length="553" mass="61237">MLGAVLWVLCVQFGGILMNITHAGNAEDHHVFNSLEDEHVSVTEHLKAPKSPELPLRTVTVTCGPSAMEVHIKADLFDLGVPVNPEHVTLGECCGVTKSSPEELIIHTALTDCGTHYWLTANTLIYTNTLVYVPVPSIHGVMRQEKMSVPVECVYRRRFGVDGVPVVPTWLPHLSAHSDEHTLHFTLYLMTTDWQAVRGGVYFLGDVINMEVSVFSLLLELRVFVQDCVAMTTRDANSVPRYKFIQNGCFIDGQQTSSTSRFLPRTQSDKLHLQLHTFIFRQVHSAQVFISCNLKANLQSSSSSRACSYIQGSWRSADGDHSVCESCQTSDQFRWKQNVVDRQNNTQVGSVQMEPREPELRTSGSMWKNQEHADAHSMQALQQEVQVGPLSLSSRRDDVSPPAVLEGVHISHIPSVKTKRLIAHTLQGNVSTHGSEYELAITKEEVVWESSATVEREMGMPLLTPTSELHLTTIPPPIFTTAEIISTVFETKSTAPAETPGGGVSHSEPGIDEIPDDTESRRTELSSTQWGGTRGRIWDTPSPDNASLDETPL</sequence>
<reference evidence="18" key="2">
    <citation type="submission" date="2025-08" db="UniProtKB">
        <authorList>
            <consortium name="RefSeq"/>
        </authorList>
    </citation>
    <scope>IDENTIFICATION</scope>
    <source>
        <tissue evidence="18">Blood</tissue>
    </source>
</reference>
<dbReference type="OrthoDB" id="8880842at2759"/>
<keyword evidence="9 14" id="KW-0732">Signal</keyword>
<evidence type="ECO:0000256" key="8">
    <source>
        <dbReference type="ARBA" id="ARBA00022692"/>
    </source>
</evidence>
<evidence type="ECO:0000256" key="14">
    <source>
        <dbReference type="RuleBase" id="RU367066"/>
    </source>
</evidence>
<evidence type="ECO:0000256" key="5">
    <source>
        <dbReference type="ARBA" id="ARBA00022525"/>
    </source>
</evidence>
<dbReference type="InterPro" id="IPR048290">
    <property type="entry name" value="ZP_chr"/>
</dbReference>
<dbReference type="PROSITE" id="PS51034">
    <property type="entry name" value="ZP_2"/>
    <property type="match status" value="1"/>
</dbReference>
<comment type="domain">
    <text evidence="14">The ZP domain is involved in the polymerization of the ZP proteins to form the zona pellucida.</text>
</comment>
<dbReference type="Proteomes" id="UP000221080">
    <property type="component" value="Chromosome 28"/>
</dbReference>
<dbReference type="STRING" id="7998.ENSIPUP00000032370"/>
<evidence type="ECO:0000256" key="12">
    <source>
        <dbReference type="ARBA" id="ARBA00023157"/>
    </source>
</evidence>
<evidence type="ECO:0000256" key="3">
    <source>
        <dbReference type="ARBA" id="ARBA00017980"/>
    </source>
</evidence>
<evidence type="ECO:0000256" key="1">
    <source>
        <dbReference type="ARBA" id="ARBA00004498"/>
    </source>
</evidence>
<accession>A0A2D0QBM0</accession>
<dbReference type="RefSeq" id="XP_017315684.1">
    <property type="nucleotide sequence ID" value="XM_017460195.3"/>
</dbReference>
<dbReference type="SMART" id="SM00241">
    <property type="entry name" value="ZP"/>
    <property type="match status" value="1"/>
</dbReference>
<dbReference type="Gene3D" id="2.60.40.3210">
    <property type="entry name" value="Zona pellucida, ZP-N domain"/>
    <property type="match status" value="1"/>
</dbReference>
<keyword evidence="17" id="KW-1185">Reference proteome</keyword>
<dbReference type="InterPro" id="IPR055355">
    <property type="entry name" value="ZP-C"/>
</dbReference>
<dbReference type="GO" id="GO:0035804">
    <property type="term" value="F:structural constituent of egg coat"/>
    <property type="evidence" value="ECO:0007669"/>
    <property type="project" value="UniProtKB-UniRule"/>
</dbReference>
<keyword evidence="6 14" id="KW-0272">Extracellular matrix</keyword>
<dbReference type="KEGG" id="ipu:108260148"/>
<proteinExistence type="inferred from homology"/>
<evidence type="ECO:0000256" key="2">
    <source>
        <dbReference type="ARBA" id="ARBA00006735"/>
    </source>
</evidence>
<organism evidence="17 18">
    <name type="scientific">Ictalurus punctatus</name>
    <name type="common">Channel catfish</name>
    <name type="synonym">Silurus punctatus</name>
    <dbReference type="NCBI Taxonomy" id="7998"/>
    <lineage>
        <taxon>Eukaryota</taxon>
        <taxon>Metazoa</taxon>
        <taxon>Chordata</taxon>
        <taxon>Craniata</taxon>
        <taxon>Vertebrata</taxon>
        <taxon>Euteleostomi</taxon>
        <taxon>Actinopterygii</taxon>
        <taxon>Neopterygii</taxon>
        <taxon>Teleostei</taxon>
        <taxon>Ostariophysi</taxon>
        <taxon>Siluriformes</taxon>
        <taxon>Ictaluridae</taxon>
        <taxon>Ictalurus</taxon>
    </lineage>
</organism>
<dbReference type="GeneID" id="108260148"/>
<keyword evidence="4 14" id="KW-1003">Cell membrane</keyword>
<dbReference type="FunFam" id="2.60.40.3210:FF:000001">
    <property type="entry name" value="Zona pellucida sperm-binding protein 3"/>
    <property type="match status" value="1"/>
</dbReference>
<comment type="PTM">
    <text evidence="14">Proteolytically cleaved before the transmembrane segment to yield the secreted ectodomain incorporated in the zona pellucida.</text>
</comment>
<dbReference type="GO" id="GO:0005886">
    <property type="term" value="C:plasma membrane"/>
    <property type="evidence" value="ECO:0007669"/>
    <property type="project" value="UniProtKB-SubCell"/>
</dbReference>
<feature type="chain" id="PRO_5041485367" description="Zona pellucida sperm-binding protein 3" evidence="14">
    <location>
        <begin position="24"/>
        <end position="553"/>
    </location>
</feature>
<protein>
    <recommendedName>
        <fullName evidence="3 14">Zona pellucida sperm-binding protein 3</fullName>
    </recommendedName>
</protein>
<keyword evidence="8" id="KW-0812">Transmembrane</keyword>
<dbReference type="GO" id="GO:0035805">
    <property type="term" value="C:egg coat"/>
    <property type="evidence" value="ECO:0007669"/>
    <property type="project" value="UniProtKB-SubCell"/>
</dbReference>
<dbReference type="Pfam" id="PF23344">
    <property type="entry name" value="ZP-N"/>
    <property type="match status" value="1"/>
</dbReference>
<evidence type="ECO:0000256" key="6">
    <source>
        <dbReference type="ARBA" id="ARBA00022530"/>
    </source>
</evidence>
<evidence type="ECO:0000256" key="15">
    <source>
        <dbReference type="SAM" id="MobiDB-lite"/>
    </source>
</evidence>
<evidence type="ECO:0000256" key="7">
    <source>
        <dbReference type="ARBA" id="ARBA00022685"/>
    </source>
</evidence>
<evidence type="ECO:0000256" key="11">
    <source>
        <dbReference type="ARBA" id="ARBA00023136"/>
    </source>
</evidence>
<dbReference type="PRINTS" id="PR00023">
    <property type="entry name" value="ZPELLUCIDA"/>
</dbReference>
<keyword evidence="7 14" id="KW-0165">Cleavage on pair of basic residues</keyword>
<dbReference type="PANTHER" id="PTHR11576:SF2">
    <property type="entry name" value="ZONA PELLUCIDA SPERM-BINDING PROTEIN 3"/>
    <property type="match status" value="1"/>
</dbReference>
<feature type="domain" description="ZP" evidence="16">
    <location>
        <begin position="62"/>
        <end position="314"/>
    </location>
</feature>
<evidence type="ECO:0000313" key="18">
    <source>
        <dbReference type="RefSeq" id="XP_017315684.1"/>
    </source>
</evidence>
<evidence type="ECO:0000256" key="13">
    <source>
        <dbReference type="ARBA" id="ARBA00023180"/>
    </source>
</evidence>
<evidence type="ECO:0000256" key="10">
    <source>
        <dbReference type="ARBA" id="ARBA00022989"/>
    </source>
</evidence>
<evidence type="ECO:0000256" key="9">
    <source>
        <dbReference type="ARBA" id="ARBA00022729"/>
    </source>
</evidence>
<dbReference type="GO" id="GO:0032190">
    <property type="term" value="F:acrosin binding"/>
    <property type="evidence" value="ECO:0007669"/>
    <property type="project" value="TreeGrafter"/>
</dbReference>
<dbReference type="InterPro" id="IPR001507">
    <property type="entry name" value="ZP_dom"/>
</dbReference>
<comment type="subcellular location">
    <subcellularLocation>
        <location evidence="1">Secreted</location>
        <location evidence="1">Extracellular space</location>
        <location evidence="1">Extracellular matrix</location>
    </subcellularLocation>
    <subcellularLocation>
        <location evidence="14">Zona pellucida</location>
    </subcellularLocation>
    <subcellularLocation>
        <location evidence="14">Cell membrane</location>
        <topology evidence="14">Single-pass type I membrane protein</topology>
    </subcellularLocation>
</comment>
<keyword evidence="12 14" id="KW-1015">Disulfide bond</keyword>
<dbReference type="GO" id="GO:0035803">
    <property type="term" value="P:egg coat formation"/>
    <property type="evidence" value="ECO:0007669"/>
    <property type="project" value="UniProtKB-UniRule"/>
</dbReference>
<keyword evidence="5 14" id="KW-0964">Secreted</keyword>